<evidence type="ECO:0000313" key="1">
    <source>
        <dbReference type="EMBL" id="QEK12416.1"/>
    </source>
</evidence>
<dbReference type="KEGG" id="crs:FQB35_08525"/>
<dbReference type="EMBL" id="CP042243">
    <property type="protein sequence ID" value="QEK12416.1"/>
    <property type="molecule type" value="Genomic_DNA"/>
</dbReference>
<protein>
    <submittedName>
        <fullName evidence="1">Uncharacterized protein</fullName>
    </submittedName>
</protein>
<name>A0A5C0SF59_CRATE</name>
<dbReference type="OrthoDB" id="2057137at2"/>
<evidence type="ECO:0000313" key="2">
    <source>
        <dbReference type="Proteomes" id="UP000324646"/>
    </source>
</evidence>
<organism evidence="1 2">
    <name type="scientific">Crassaminicella thermophila</name>
    <dbReference type="NCBI Taxonomy" id="2599308"/>
    <lineage>
        <taxon>Bacteria</taxon>
        <taxon>Bacillati</taxon>
        <taxon>Bacillota</taxon>
        <taxon>Clostridia</taxon>
        <taxon>Eubacteriales</taxon>
        <taxon>Clostridiaceae</taxon>
        <taxon>Crassaminicella</taxon>
    </lineage>
</organism>
<keyword evidence="2" id="KW-1185">Reference proteome</keyword>
<dbReference type="Proteomes" id="UP000324646">
    <property type="component" value="Chromosome"/>
</dbReference>
<proteinExistence type="predicted"/>
<accession>A0A5C0SF59</accession>
<dbReference type="RefSeq" id="WP_148809571.1">
    <property type="nucleotide sequence ID" value="NZ_CP042243.1"/>
</dbReference>
<gene>
    <name evidence="1" type="ORF">FQB35_08525</name>
</gene>
<dbReference type="AlphaFoldDB" id="A0A5C0SF59"/>
<reference evidence="1 2" key="1">
    <citation type="submission" date="2019-07" db="EMBL/GenBank/DDBJ databases">
        <title>Complete genome of Crassaminicella thermophila SY095.</title>
        <authorList>
            <person name="Li X."/>
        </authorList>
    </citation>
    <scope>NUCLEOTIDE SEQUENCE [LARGE SCALE GENOMIC DNA]</scope>
    <source>
        <strain evidence="1 2">SY095</strain>
    </source>
</reference>
<sequence>MRKYVNAEASQHDMKLIQLGAKVEQVNSKMCYVKFNVGGIELVYVYNINKKGKYFLERIKPYPLPLRVFECESDVVELIKIDLEQFKSAVNSRNINTFIEINSKLNRTIKQFEDLFLYYNIPKIEMEIIMKKIDEIQDEIQKAKNMSQRIYFSKDPENL</sequence>